<dbReference type="Gene3D" id="1.10.30.50">
    <property type="match status" value="1"/>
</dbReference>
<evidence type="ECO:0000313" key="2">
    <source>
        <dbReference type="Proteomes" id="UP000658720"/>
    </source>
</evidence>
<reference evidence="1 2" key="1">
    <citation type="submission" date="2020-10" db="EMBL/GenBank/DDBJ databases">
        <authorList>
            <person name="Castelo-Branco R."/>
            <person name="Eusebio N."/>
            <person name="Adriana R."/>
            <person name="Vieira A."/>
            <person name="Brugerolle De Fraissinette N."/>
            <person name="Rezende De Castro R."/>
            <person name="Schneider M.P."/>
            <person name="Vasconcelos V."/>
            <person name="Leao P.N."/>
        </authorList>
    </citation>
    <scope>NUCLEOTIDE SEQUENCE [LARGE SCALE GENOMIC DNA]</scope>
    <source>
        <strain evidence="1 2">LEGE 00031</strain>
    </source>
</reference>
<gene>
    <name evidence="1" type="ORF">IQ217_01090</name>
</gene>
<name>A0ABR9VMC2_9SYNC</name>
<comment type="caution">
    <text evidence="1">The sequence shown here is derived from an EMBL/GenBank/DDBJ whole genome shotgun (WGS) entry which is preliminary data.</text>
</comment>
<dbReference type="InterPro" id="IPR013467">
    <property type="entry name" value="HNH78-like"/>
</dbReference>
<dbReference type="EMBL" id="JADEVV010000002">
    <property type="protein sequence ID" value="MBE9252469.1"/>
    <property type="molecule type" value="Genomic_DNA"/>
</dbReference>
<protein>
    <submittedName>
        <fullName evidence="1">TIGR02646 family protein</fullName>
    </submittedName>
</protein>
<keyword evidence="2" id="KW-1185">Reference proteome</keyword>
<dbReference type="RefSeq" id="WP_190599309.1">
    <property type="nucleotide sequence ID" value="NZ_JADEVV010000002.1"/>
</dbReference>
<accession>A0ABR9VMC2</accession>
<evidence type="ECO:0000313" key="1">
    <source>
        <dbReference type="EMBL" id="MBE9252469.1"/>
    </source>
</evidence>
<dbReference type="NCBIfam" id="TIGR02646">
    <property type="entry name" value="retron system putative HNH endonuclease"/>
    <property type="match status" value="1"/>
</dbReference>
<proteinExistence type="predicted"/>
<dbReference type="Proteomes" id="UP000658720">
    <property type="component" value="Unassembled WGS sequence"/>
</dbReference>
<organism evidence="1 2">
    <name type="scientific">Synechocystis salina LEGE 00031</name>
    <dbReference type="NCBI Taxonomy" id="1828736"/>
    <lineage>
        <taxon>Bacteria</taxon>
        <taxon>Bacillati</taxon>
        <taxon>Cyanobacteriota</taxon>
        <taxon>Cyanophyceae</taxon>
        <taxon>Synechococcales</taxon>
        <taxon>Merismopediaceae</taxon>
        <taxon>Synechocystis</taxon>
    </lineage>
</organism>
<sequence>MKYIQKQAEPQEILQWKQQSNDDWQPLYARLGSDLKKTIKQALMQEQGYICCYCEQRLDPDDSHVEHFRPQSKFPLNSLDFDNLLCSCQDQIKKGEPRHCGKLKDNWFDPALLLSPLDPKCETSFQFTADGYIQPRYEQDQAAITTITKLGLDIPALRALRRQAIEPFLDESLSVEEFNLFVQKYLLPSSAGDFNPFWSSIYYLFRGR</sequence>